<feature type="compositionally biased region" description="Pro residues" evidence="1">
    <location>
        <begin position="38"/>
        <end position="50"/>
    </location>
</feature>
<gene>
    <name evidence="3" type="ORF">C1707_02085</name>
    <name evidence="4" type="ORF">CFHF_04085</name>
</gene>
<feature type="signal peptide" evidence="2">
    <location>
        <begin position="1"/>
        <end position="29"/>
    </location>
</feature>
<evidence type="ECO:0000256" key="1">
    <source>
        <dbReference type="SAM" id="MobiDB-lite"/>
    </source>
</evidence>
<reference evidence="4 5" key="1">
    <citation type="submission" date="2017-12" db="EMBL/GenBank/DDBJ databases">
        <title>The genome sequence of Caulobacter flavus CGMCC1 15093.</title>
        <authorList>
            <person name="Gao J."/>
            <person name="Mao X."/>
            <person name="Sun J."/>
        </authorList>
    </citation>
    <scope>NUCLEOTIDE SEQUENCE [LARGE SCALE GENOMIC DNA]</scope>
    <source>
        <strain evidence="4 5">CGMCC1 15093</strain>
    </source>
</reference>
<dbReference type="RefSeq" id="WP_101711754.1">
    <property type="nucleotide sequence ID" value="NZ_CP026100.1"/>
</dbReference>
<proteinExistence type="predicted"/>
<reference evidence="3 6" key="2">
    <citation type="submission" date="2018-01" db="EMBL/GenBank/DDBJ databases">
        <title>Complete genome sequence of Caulobacter flavus RHGG3.</title>
        <authorList>
            <person name="Yang E."/>
        </authorList>
    </citation>
    <scope>NUCLEOTIDE SEQUENCE [LARGE SCALE GENOMIC DNA]</scope>
    <source>
        <strain evidence="3 6">RHGG3</strain>
    </source>
</reference>
<dbReference type="EMBL" id="CP026100">
    <property type="protein sequence ID" value="AYV45124.1"/>
    <property type="molecule type" value="Genomic_DNA"/>
</dbReference>
<keyword evidence="2" id="KW-0732">Signal</keyword>
<name>A0A2N5CZK9_9CAUL</name>
<sequence>MMKNGGRSASRWTSVLFSALFLAAGMHGAAVQAQSRPARPPVAAPRPDPQSAPSTEREWFMSFADTTLDLWSAELPANAKGVSRLFVGLVTAGCQGPGGANWYSGSYKVVFDEFAGSPRLQASPGSPTLQLATVRGRVSLSYVRPTGASISCIVRASKPYGVDNANAGVELTDFRYGK</sequence>
<dbReference type="Proteomes" id="UP000281192">
    <property type="component" value="Chromosome"/>
</dbReference>
<evidence type="ECO:0000313" key="4">
    <source>
        <dbReference type="EMBL" id="PLR19196.1"/>
    </source>
</evidence>
<protein>
    <submittedName>
        <fullName evidence="4">Uncharacterized protein</fullName>
    </submittedName>
</protein>
<dbReference type="Proteomes" id="UP000234483">
    <property type="component" value="Unassembled WGS sequence"/>
</dbReference>
<evidence type="ECO:0000256" key="2">
    <source>
        <dbReference type="SAM" id="SignalP"/>
    </source>
</evidence>
<feature type="chain" id="PRO_5044016954" evidence="2">
    <location>
        <begin position="30"/>
        <end position="178"/>
    </location>
</feature>
<evidence type="ECO:0000313" key="5">
    <source>
        <dbReference type="Proteomes" id="UP000234483"/>
    </source>
</evidence>
<accession>A0A2N5CZK9</accession>
<dbReference type="KEGG" id="cfh:C1707_02085"/>
<keyword evidence="6" id="KW-1185">Reference proteome</keyword>
<dbReference type="AlphaFoldDB" id="A0A2N5CZK9"/>
<organism evidence="4 5">
    <name type="scientific">Caulobacter flavus</name>
    <dbReference type="NCBI Taxonomy" id="1679497"/>
    <lineage>
        <taxon>Bacteria</taxon>
        <taxon>Pseudomonadati</taxon>
        <taxon>Pseudomonadota</taxon>
        <taxon>Alphaproteobacteria</taxon>
        <taxon>Caulobacterales</taxon>
        <taxon>Caulobacteraceae</taxon>
        <taxon>Caulobacter</taxon>
    </lineage>
</organism>
<feature type="region of interest" description="Disordered" evidence="1">
    <location>
        <begin position="32"/>
        <end position="55"/>
    </location>
</feature>
<evidence type="ECO:0000313" key="6">
    <source>
        <dbReference type="Proteomes" id="UP000281192"/>
    </source>
</evidence>
<dbReference type="EMBL" id="PJRQ01000008">
    <property type="protein sequence ID" value="PLR19196.1"/>
    <property type="molecule type" value="Genomic_DNA"/>
</dbReference>
<evidence type="ECO:0000313" key="3">
    <source>
        <dbReference type="EMBL" id="AYV45124.1"/>
    </source>
</evidence>